<evidence type="ECO:0000313" key="5">
    <source>
        <dbReference type="EMBL" id="HJC24018.1"/>
    </source>
</evidence>
<dbReference type="PANTHER" id="PTHR42885">
    <property type="entry name" value="HISTIDINOL-PHOSPHATE AMINOTRANSFERASE-RELATED"/>
    <property type="match status" value="1"/>
</dbReference>
<organism evidence="5 6">
    <name type="scientific">Candidatus Eisenbergiella merdavium</name>
    <dbReference type="NCBI Taxonomy" id="2838551"/>
    <lineage>
        <taxon>Bacteria</taxon>
        <taxon>Bacillati</taxon>
        <taxon>Bacillota</taxon>
        <taxon>Clostridia</taxon>
        <taxon>Lachnospirales</taxon>
        <taxon>Lachnospiraceae</taxon>
        <taxon>Eisenbergiella</taxon>
    </lineage>
</organism>
<keyword evidence="3" id="KW-0808">Transferase</keyword>
<dbReference type="GO" id="GO:0008483">
    <property type="term" value="F:transaminase activity"/>
    <property type="evidence" value="ECO:0007669"/>
    <property type="project" value="UniProtKB-KW"/>
</dbReference>
<dbReference type="AlphaFoldDB" id="A0A9D2NF52"/>
<proteinExistence type="inferred from homology"/>
<dbReference type="EMBL" id="DWWS01000035">
    <property type="protein sequence ID" value="HJC24018.1"/>
    <property type="molecule type" value="Genomic_DNA"/>
</dbReference>
<dbReference type="InterPro" id="IPR004838">
    <property type="entry name" value="NHTrfase_class1_PyrdxlP-BS"/>
</dbReference>
<sequence>MAANAPFHGSDLEKIEQLYGIPKEEITGFGSNVNPLGLSVRLKEYLAGHLDVLSSYPDRDYTALRQAIAAYTGTEAAYVLCGNGSTELISACIRTLSPRRALLVSPSYSEYERELRLAGCRPDFFPLSEEADFRLEPAQLIRSLKAEPSPDMLILCNPNNPTSGAACAKDLIPLLSFCQERGIHVMVDETYAEFAPDVDAVSAIPLAKDFSCLIVLRGISKFWAAPGLRLGYAVTSDERLRSEILSRKDPWTVSSLADLAGRFLFSDTSYIQETRALISAERSRMLQALSGLSVKSYPCFANFVLCRSLKKEVTAHLLFETAIRQGLLIRDCSDFPGLDERFFRFCFLMPEQNDRLLACLTELLG</sequence>
<dbReference type="InterPro" id="IPR015424">
    <property type="entry name" value="PyrdxlP-dep_Trfase"/>
</dbReference>
<comment type="cofactor">
    <cofactor evidence="1 3">
        <name>pyridoxal 5'-phosphate</name>
        <dbReference type="ChEBI" id="CHEBI:597326"/>
    </cofactor>
</comment>
<evidence type="ECO:0000256" key="3">
    <source>
        <dbReference type="RuleBase" id="RU000481"/>
    </source>
</evidence>
<evidence type="ECO:0000313" key="6">
    <source>
        <dbReference type="Proteomes" id="UP000823891"/>
    </source>
</evidence>
<protein>
    <recommendedName>
        <fullName evidence="3">Aminotransferase</fullName>
        <ecNumber evidence="3">2.6.1.-</ecNumber>
    </recommendedName>
</protein>
<comment type="caution">
    <text evidence="5">The sequence shown here is derived from an EMBL/GenBank/DDBJ whole genome shotgun (WGS) entry which is preliminary data.</text>
</comment>
<dbReference type="CDD" id="cd00609">
    <property type="entry name" value="AAT_like"/>
    <property type="match status" value="1"/>
</dbReference>
<dbReference type="Gene3D" id="3.90.1150.10">
    <property type="entry name" value="Aspartate Aminotransferase, domain 1"/>
    <property type="match status" value="1"/>
</dbReference>
<evidence type="ECO:0000256" key="1">
    <source>
        <dbReference type="ARBA" id="ARBA00001933"/>
    </source>
</evidence>
<feature type="domain" description="Aminotransferase class I/classII large" evidence="4">
    <location>
        <begin position="25"/>
        <end position="358"/>
    </location>
</feature>
<dbReference type="Proteomes" id="UP000823891">
    <property type="component" value="Unassembled WGS sequence"/>
</dbReference>
<evidence type="ECO:0000259" key="4">
    <source>
        <dbReference type="Pfam" id="PF00155"/>
    </source>
</evidence>
<evidence type="ECO:0000256" key="2">
    <source>
        <dbReference type="ARBA" id="ARBA00022898"/>
    </source>
</evidence>
<dbReference type="PROSITE" id="PS00105">
    <property type="entry name" value="AA_TRANSFER_CLASS_1"/>
    <property type="match status" value="1"/>
</dbReference>
<dbReference type="EC" id="2.6.1.-" evidence="3"/>
<dbReference type="GO" id="GO:0030170">
    <property type="term" value="F:pyridoxal phosphate binding"/>
    <property type="evidence" value="ECO:0007669"/>
    <property type="project" value="InterPro"/>
</dbReference>
<name>A0A9D2NF52_9FIRM</name>
<gene>
    <name evidence="5" type="ORF">H9761_09970</name>
</gene>
<dbReference type="InterPro" id="IPR015422">
    <property type="entry name" value="PyrdxlP-dep_Trfase_small"/>
</dbReference>
<dbReference type="InterPro" id="IPR015421">
    <property type="entry name" value="PyrdxlP-dep_Trfase_major"/>
</dbReference>
<accession>A0A9D2NF52</accession>
<dbReference type="SUPFAM" id="SSF53383">
    <property type="entry name" value="PLP-dependent transferases"/>
    <property type="match status" value="1"/>
</dbReference>
<dbReference type="PANTHER" id="PTHR42885:SF1">
    <property type="entry name" value="THREONINE-PHOSPHATE DECARBOXYLASE"/>
    <property type="match status" value="1"/>
</dbReference>
<keyword evidence="2" id="KW-0663">Pyridoxal phosphate</keyword>
<comment type="similarity">
    <text evidence="3">Belongs to the class-I pyridoxal-phosphate-dependent aminotransferase family.</text>
</comment>
<keyword evidence="3 5" id="KW-0032">Aminotransferase</keyword>
<reference evidence="5" key="2">
    <citation type="submission" date="2021-04" db="EMBL/GenBank/DDBJ databases">
        <authorList>
            <person name="Gilroy R."/>
        </authorList>
    </citation>
    <scope>NUCLEOTIDE SEQUENCE</scope>
    <source>
        <strain evidence="5">USAMLcec2-132</strain>
    </source>
</reference>
<dbReference type="InterPro" id="IPR004839">
    <property type="entry name" value="Aminotransferase_I/II_large"/>
</dbReference>
<dbReference type="Pfam" id="PF00155">
    <property type="entry name" value="Aminotran_1_2"/>
    <property type="match status" value="1"/>
</dbReference>
<dbReference type="Gene3D" id="3.40.640.10">
    <property type="entry name" value="Type I PLP-dependent aspartate aminotransferase-like (Major domain)"/>
    <property type="match status" value="1"/>
</dbReference>
<reference evidence="5" key="1">
    <citation type="journal article" date="2021" name="PeerJ">
        <title>Extensive microbial diversity within the chicken gut microbiome revealed by metagenomics and culture.</title>
        <authorList>
            <person name="Gilroy R."/>
            <person name="Ravi A."/>
            <person name="Getino M."/>
            <person name="Pursley I."/>
            <person name="Horton D.L."/>
            <person name="Alikhan N.F."/>
            <person name="Baker D."/>
            <person name="Gharbi K."/>
            <person name="Hall N."/>
            <person name="Watson M."/>
            <person name="Adriaenssens E.M."/>
            <person name="Foster-Nyarko E."/>
            <person name="Jarju S."/>
            <person name="Secka A."/>
            <person name="Antonio M."/>
            <person name="Oren A."/>
            <person name="Chaudhuri R.R."/>
            <person name="La Ragione R."/>
            <person name="Hildebrand F."/>
            <person name="Pallen M.J."/>
        </authorList>
    </citation>
    <scope>NUCLEOTIDE SEQUENCE</scope>
    <source>
        <strain evidence="5">USAMLcec2-132</strain>
    </source>
</reference>